<dbReference type="InterPro" id="IPR051783">
    <property type="entry name" value="NAD(P)-dependent_oxidoreduct"/>
</dbReference>
<dbReference type="InterPro" id="IPR001509">
    <property type="entry name" value="Epimerase_deHydtase"/>
</dbReference>
<dbReference type="InterPro" id="IPR002347">
    <property type="entry name" value="SDR_fam"/>
</dbReference>
<dbReference type="RefSeq" id="WP_070355270.1">
    <property type="nucleotide sequence ID" value="NZ_CP043474.1"/>
</dbReference>
<dbReference type="GO" id="GO:0005737">
    <property type="term" value="C:cytoplasm"/>
    <property type="evidence" value="ECO:0007669"/>
    <property type="project" value="TreeGrafter"/>
</dbReference>
<evidence type="ECO:0000313" key="3">
    <source>
        <dbReference type="Proteomes" id="UP000178953"/>
    </source>
</evidence>
<accession>A0A1E8PZG3</accession>
<dbReference type="Proteomes" id="UP000178953">
    <property type="component" value="Unassembled WGS sequence"/>
</dbReference>
<reference evidence="2 3" key="1">
    <citation type="submission" date="2016-09" db="EMBL/GenBank/DDBJ databases">
        <title>genome sequence of Mycobacterium sp. 739 SCH.</title>
        <authorList>
            <person name="Greninger A.L."/>
            <person name="Qin X."/>
            <person name="Jerome K."/>
            <person name="Vora S."/>
            <person name="Quinn K."/>
        </authorList>
    </citation>
    <scope>NUCLEOTIDE SEQUENCE [LARGE SCALE GENOMIC DNA]</scope>
    <source>
        <strain evidence="2 3">SCH</strain>
    </source>
</reference>
<dbReference type="OrthoDB" id="3338687at2"/>
<feature type="domain" description="NAD-dependent epimerase/dehydratase" evidence="1">
    <location>
        <begin position="3"/>
        <end position="239"/>
    </location>
</feature>
<protein>
    <submittedName>
        <fullName evidence="2">Epimerase</fullName>
    </submittedName>
</protein>
<gene>
    <name evidence="2" type="ORF">BEL07_22410</name>
</gene>
<comment type="caution">
    <text evidence="2">The sequence shown here is derived from an EMBL/GenBank/DDBJ whole genome shotgun (WGS) entry which is preliminary data.</text>
</comment>
<dbReference type="SUPFAM" id="SSF51735">
    <property type="entry name" value="NAD(P)-binding Rossmann-fold domains"/>
    <property type="match status" value="1"/>
</dbReference>
<dbReference type="PANTHER" id="PTHR48079:SF6">
    <property type="entry name" value="NAD(P)-BINDING DOMAIN-CONTAINING PROTEIN-RELATED"/>
    <property type="match status" value="1"/>
</dbReference>
<name>A0A1E8PZG3_9MYCO</name>
<dbReference type="EMBL" id="MCHX01000064">
    <property type="protein sequence ID" value="OFJ51507.1"/>
    <property type="molecule type" value="Genomic_DNA"/>
</dbReference>
<sequence>MRIVITGASGNVGTAVLRRLRQMDPAPDLVGVVRRPPKPVGDYAGVTWHGLDLAEPSAASELRDVFDGADAVVHLAWGFQPTRNTEYLTRLGVGGTSAVLKAAHAAKVGQLLHMSSVGTYAGGRYGQRVDESWPTTGIPSSAYSRDKSAAEEVLDSYEREYGDEGVPITRMRPGFIVQRAAASGLMRYALPGYVPMGIVPLLPVLPIDRKLRIPLIHADDVADAFARAIERRTPGPFNLAAEPPMSREDVAKVLHAKPVHVPSGLLGRLVDVSYALRAQPIDRGWLDLAFSVPLLDCTRARDELAWQPRWSATEALADVLKGVAEQAHTDSPPLRRRSMLEQLRRDLTKGLMTTRPLP</sequence>
<dbReference type="GO" id="GO:0004029">
    <property type="term" value="F:aldehyde dehydrogenase (NAD+) activity"/>
    <property type="evidence" value="ECO:0007669"/>
    <property type="project" value="TreeGrafter"/>
</dbReference>
<dbReference type="PRINTS" id="PR00081">
    <property type="entry name" value="GDHRDH"/>
</dbReference>
<keyword evidence="3" id="KW-1185">Reference proteome</keyword>
<organism evidence="2 3">
    <name type="scientific">Mycolicibacterium grossiae</name>
    <dbReference type="NCBI Taxonomy" id="1552759"/>
    <lineage>
        <taxon>Bacteria</taxon>
        <taxon>Bacillati</taxon>
        <taxon>Actinomycetota</taxon>
        <taxon>Actinomycetes</taxon>
        <taxon>Mycobacteriales</taxon>
        <taxon>Mycobacteriaceae</taxon>
        <taxon>Mycolicibacterium</taxon>
    </lineage>
</organism>
<dbReference type="Pfam" id="PF01370">
    <property type="entry name" value="Epimerase"/>
    <property type="match status" value="1"/>
</dbReference>
<evidence type="ECO:0000259" key="1">
    <source>
        <dbReference type="Pfam" id="PF01370"/>
    </source>
</evidence>
<proteinExistence type="predicted"/>
<dbReference type="InterPro" id="IPR036291">
    <property type="entry name" value="NAD(P)-bd_dom_sf"/>
</dbReference>
<dbReference type="PANTHER" id="PTHR48079">
    <property type="entry name" value="PROTEIN YEEZ"/>
    <property type="match status" value="1"/>
</dbReference>
<dbReference type="Gene3D" id="3.40.50.720">
    <property type="entry name" value="NAD(P)-binding Rossmann-like Domain"/>
    <property type="match status" value="1"/>
</dbReference>
<evidence type="ECO:0000313" key="2">
    <source>
        <dbReference type="EMBL" id="OFJ51507.1"/>
    </source>
</evidence>
<dbReference type="AlphaFoldDB" id="A0A1E8PZG3"/>